<organism evidence="2 3">
    <name type="scientific">Mycena sanguinolenta</name>
    <dbReference type="NCBI Taxonomy" id="230812"/>
    <lineage>
        <taxon>Eukaryota</taxon>
        <taxon>Fungi</taxon>
        <taxon>Dikarya</taxon>
        <taxon>Basidiomycota</taxon>
        <taxon>Agaricomycotina</taxon>
        <taxon>Agaricomycetes</taxon>
        <taxon>Agaricomycetidae</taxon>
        <taxon>Agaricales</taxon>
        <taxon>Marasmiineae</taxon>
        <taxon>Mycenaceae</taxon>
        <taxon>Mycena</taxon>
    </lineage>
</organism>
<keyword evidence="3" id="KW-1185">Reference proteome</keyword>
<dbReference type="OrthoDB" id="2910007at2759"/>
<proteinExistence type="predicted"/>
<protein>
    <submittedName>
        <fullName evidence="2">Small subunit of laccase POXA3a</fullName>
    </submittedName>
</protein>
<gene>
    <name evidence="2" type="ORF">MSAN_01132300</name>
</gene>
<dbReference type="AlphaFoldDB" id="A0A8H6YH22"/>
<evidence type="ECO:0000313" key="2">
    <source>
        <dbReference type="EMBL" id="KAF7361020.1"/>
    </source>
</evidence>
<evidence type="ECO:0000256" key="1">
    <source>
        <dbReference type="SAM" id="SignalP"/>
    </source>
</evidence>
<feature type="chain" id="PRO_5034552646" evidence="1">
    <location>
        <begin position="18"/>
        <end position="182"/>
    </location>
</feature>
<dbReference type="EMBL" id="JACAZH010000008">
    <property type="protein sequence ID" value="KAF7361020.1"/>
    <property type="molecule type" value="Genomic_DNA"/>
</dbReference>
<dbReference type="Proteomes" id="UP000623467">
    <property type="component" value="Unassembled WGS sequence"/>
</dbReference>
<name>A0A8H6YH22_9AGAR</name>
<sequence>MFFPLVFVLSLLSVACASKLDARQASNTNKQINSIVDGLDVTMHRAGPAILTLMAQHKVNDNTIGEQMLELGAAFAAADAALARVPASSGSTTVSPTNDDISITYSDVMQLLSSSLSGIIRTGAVPQFPRMIAVLDPIIAKTSLQLNVTSPGSLVLVTRMMLDASQFFVAEGFNQTLVALGF</sequence>
<evidence type="ECO:0000313" key="3">
    <source>
        <dbReference type="Proteomes" id="UP000623467"/>
    </source>
</evidence>
<keyword evidence="1" id="KW-0732">Signal</keyword>
<reference evidence="2" key="1">
    <citation type="submission" date="2020-05" db="EMBL/GenBank/DDBJ databases">
        <title>Mycena genomes resolve the evolution of fungal bioluminescence.</title>
        <authorList>
            <person name="Tsai I.J."/>
        </authorList>
    </citation>
    <scope>NUCLEOTIDE SEQUENCE</scope>
    <source>
        <strain evidence="2">160909Yilan</strain>
    </source>
</reference>
<feature type="signal peptide" evidence="1">
    <location>
        <begin position="1"/>
        <end position="17"/>
    </location>
</feature>
<accession>A0A8H6YH22</accession>
<comment type="caution">
    <text evidence="2">The sequence shown here is derived from an EMBL/GenBank/DDBJ whole genome shotgun (WGS) entry which is preliminary data.</text>
</comment>